<proteinExistence type="inferred from homology"/>
<evidence type="ECO:0000256" key="3">
    <source>
        <dbReference type="SAM" id="MobiDB-lite"/>
    </source>
</evidence>
<accession>A0ABD3BRK2</accession>
<protein>
    <submittedName>
        <fullName evidence="4">Uncharacterized protein</fullName>
    </submittedName>
</protein>
<dbReference type="EMBL" id="JAVIJP010000066">
    <property type="protein sequence ID" value="KAL3620075.1"/>
    <property type="molecule type" value="Genomic_DNA"/>
</dbReference>
<organism evidence="4 5">
    <name type="scientific">Castilleja foliolosa</name>
    <dbReference type="NCBI Taxonomy" id="1961234"/>
    <lineage>
        <taxon>Eukaryota</taxon>
        <taxon>Viridiplantae</taxon>
        <taxon>Streptophyta</taxon>
        <taxon>Embryophyta</taxon>
        <taxon>Tracheophyta</taxon>
        <taxon>Spermatophyta</taxon>
        <taxon>Magnoliopsida</taxon>
        <taxon>eudicotyledons</taxon>
        <taxon>Gunneridae</taxon>
        <taxon>Pentapetalae</taxon>
        <taxon>asterids</taxon>
        <taxon>lamiids</taxon>
        <taxon>Lamiales</taxon>
        <taxon>Orobanchaceae</taxon>
        <taxon>Pedicularideae</taxon>
        <taxon>Castillejinae</taxon>
        <taxon>Castilleja</taxon>
    </lineage>
</organism>
<evidence type="ECO:0000256" key="1">
    <source>
        <dbReference type="ARBA" id="ARBA00006484"/>
    </source>
</evidence>
<evidence type="ECO:0000313" key="4">
    <source>
        <dbReference type="EMBL" id="KAL3620075.1"/>
    </source>
</evidence>
<dbReference type="InterPro" id="IPR002347">
    <property type="entry name" value="SDR_fam"/>
</dbReference>
<dbReference type="SUPFAM" id="SSF51735">
    <property type="entry name" value="NAD(P)-binding Rossmann-fold domains"/>
    <property type="match status" value="1"/>
</dbReference>
<dbReference type="AlphaFoldDB" id="A0ABD3BRK2"/>
<reference evidence="5" key="1">
    <citation type="journal article" date="2024" name="IScience">
        <title>Strigolactones Initiate the Formation of Haustorium-like Structures in Castilleja.</title>
        <authorList>
            <person name="Buerger M."/>
            <person name="Peterson D."/>
            <person name="Chory J."/>
        </authorList>
    </citation>
    <scope>NUCLEOTIDE SEQUENCE [LARGE SCALE GENOMIC DNA]</scope>
</reference>
<comment type="caution">
    <text evidence="4">The sequence shown here is derived from an EMBL/GenBank/DDBJ whole genome shotgun (WGS) entry which is preliminary data.</text>
</comment>
<name>A0ABD3BRK2_9LAMI</name>
<sequence length="101" mass="10389">MAANTTTPLNGRVAIVTGASRGIGHAVAMLLRSLGAKLVINYASNSSQADLLASEHNTAAAGESTTSPIAITVKGDVSKPEDVKSLFDQAERHTTPRLTSS</sequence>
<dbReference type="Proteomes" id="UP001632038">
    <property type="component" value="Unassembled WGS sequence"/>
</dbReference>
<dbReference type="PANTHER" id="PTHR48107:SF7">
    <property type="entry name" value="RE15974P"/>
    <property type="match status" value="1"/>
</dbReference>
<dbReference type="GO" id="GO:0016614">
    <property type="term" value="F:oxidoreductase activity, acting on CH-OH group of donors"/>
    <property type="evidence" value="ECO:0007669"/>
    <property type="project" value="UniProtKB-ARBA"/>
</dbReference>
<dbReference type="InterPro" id="IPR036291">
    <property type="entry name" value="NAD(P)-bd_dom_sf"/>
</dbReference>
<feature type="region of interest" description="Disordered" evidence="3">
    <location>
        <begin position="82"/>
        <end position="101"/>
    </location>
</feature>
<comment type="similarity">
    <text evidence="1">Belongs to the short-chain dehydrogenases/reductases (SDR) family.</text>
</comment>
<gene>
    <name evidence="4" type="ORF">CASFOL_034987</name>
</gene>
<evidence type="ECO:0000313" key="5">
    <source>
        <dbReference type="Proteomes" id="UP001632038"/>
    </source>
</evidence>
<keyword evidence="2" id="KW-0560">Oxidoreductase</keyword>
<evidence type="ECO:0000256" key="2">
    <source>
        <dbReference type="ARBA" id="ARBA00023002"/>
    </source>
</evidence>
<dbReference type="Gene3D" id="3.40.50.720">
    <property type="entry name" value="NAD(P)-binding Rossmann-like Domain"/>
    <property type="match status" value="1"/>
</dbReference>
<dbReference type="Pfam" id="PF00106">
    <property type="entry name" value="adh_short"/>
    <property type="match status" value="1"/>
</dbReference>
<keyword evidence="5" id="KW-1185">Reference proteome</keyword>
<dbReference type="PANTHER" id="PTHR48107">
    <property type="entry name" value="NADPH-DEPENDENT ALDEHYDE REDUCTASE-LIKE PROTEIN, CHLOROPLASTIC-RELATED"/>
    <property type="match status" value="1"/>
</dbReference>
<feature type="compositionally biased region" description="Basic and acidic residues" evidence="3">
    <location>
        <begin position="82"/>
        <end position="94"/>
    </location>
</feature>